<reference evidence="1 2" key="1">
    <citation type="journal article" date="2022" name="Plant J.">
        <title>Chromosome-level genome of Camellia lanceoleosa provides a valuable resource for understanding genome evolution and self-incompatibility.</title>
        <authorList>
            <person name="Gong W."/>
            <person name="Xiao S."/>
            <person name="Wang L."/>
            <person name="Liao Z."/>
            <person name="Chang Y."/>
            <person name="Mo W."/>
            <person name="Hu G."/>
            <person name="Li W."/>
            <person name="Zhao G."/>
            <person name="Zhu H."/>
            <person name="Hu X."/>
            <person name="Ji K."/>
            <person name="Xiang X."/>
            <person name="Song Q."/>
            <person name="Yuan D."/>
            <person name="Jin S."/>
            <person name="Zhang L."/>
        </authorList>
    </citation>
    <scope>NUCLEOTIDE SEQUENCE [LARGE SCALE GENOMIC DNA]</scope>
    <source>
        <strain evidence="1">SQ_2022a</strain>
    </source>
</reference>
<protein>
    <submittedName>
        <fullName evidence="1">Protein CROWDED NUCLEI 1</fullName>
    </submittedName>
</protein>
<sequence>MEERRKSVDGEIRSKAEVVHQKEAKINHMEKKLEKQEHKLEMKSERLKEKEKDLEAKLKTSNEKEKSIKAKEKRLEIEKKQMLSDNISLHTVKDELEKLRADISRHGLQIHKERENFRIIEEEKAEHLHLQLELKEDIKTCRLQNELLLKECEDLKQDRNNFEKEWEALDDKRASITKELREIDGEKEKLEKLQHSEE</sequence>
<gene>
    <name evidence="1" type="ORF">LOK49_LG03G03596</name>
</gene>
<dbReference type="EMBL" id="CM045763">
    <property type="protein sequence ID" value="KAI8023841.1"/>
    <property type="molecule type" value="Genomic_DNA"/>
</dbReference>
<keyword evidence="2" id="KW-1185">Reference proteome</keyword>
<proteinExistence type="predicted"/>
<evidence type="ECO:0000313" key="2">
    <source>
        <dbReference type="Proteomes" id="UP001060215"/>
    </source>
</evidence>
<name>A0ACC0IJ32_9ERIC</name>
<accession>A0ACC0IJ32</accession>
<dbReference type="Proteomes" id="UP001060215">
    <property type="component" value="Chromosome 6"/>
</dbReference>
<comment type="caution">
    <text evidence="1">The sequence shown here is derived from an EMBL/GenBank/DDBJ whole genome shotgun (WGS) entry which is preliminary data.</text>
</comment>
<organism evidence="1 2">
    <name type="scientific">Camellia lanceoleosa</name>
    <dbReference type="NCBI Taxonomy" id="1840588"/>
    <lineage>
        <taxon>Eukaryota</taxon>
        <taxon>Viridiplantae</taxon>
        <taxon>Streptophyta</taxon>
        <taxon>Embryophyta</taxon>
        <taxon>Tracheophyta</taxon>
        <taxon>Spermatophyta</taxon>
        <taxon>Magnoliopsida</taxon>
        <taxon>eudicotyledons</taxon>
        <taxon>Gunneridae</taxon>
        <taxon>Pentapetalae</taxon>
        <taxon>asterids</taxon>
        <taxon>Ericales</taxon>
        <taxon>Theaceae</taxon>
        <taxon>Camellia</taxon>
    </lineage>
</organism>
<evidence type="ECO:0000313" key="1">
    <source>
        <dbReference type="EMBL" id="KAI8023841.1"/>
    </source>
</evidence>